<evidence type="ECO:0000256" key="1">
    <source>
        <dbReference type="ARBA" id="ARBA00023125"/>
    </source>
</evidence>
<protein>
    <recommendedName>
        <fullName evidence="2">HTH CENPB-type domain-containing protein</fullName>
    </recommendedName>
</protein>
<evidence type="ECO:0000313" key="4">
    <source>
        <dbReference type="Proteomes" id="UP000242791"/>
    </source>
</evidence>
<dbReference type="VEuPathDB" id="FungiDB:ACJ73_09725"/>
<dbReference type="EMBL" id="LGTZ01002924">
    <property type="protein sequence ID" value="OJD10671.1"/>
    <property type="molecule type" value="Genomic_DNA"/>
</dbReference>
<dbReference type="OrthoDB" id="4368338at2759"/>
<keyword evidence="1" id="KW-0238">DNA-binding</keyword>
<gene>
    <name evidence="3" type="ORF">ACJ73_09725</name>
</gene>
<dbReference type="STRING" id="1658174.A0A1J9Q306"/>
<dbReference type="InterPro" id="IPR006600">
    <property type="entry name" value="HTH_CenpB_DNA-bd_dom"/>
</dbReference>
<dbReference type="AlphaFoldDB" id="A0A1J9Q306"/>
<dbReference type="Proteomes" id="UP000242791">
    <property type="component" value="Unassembled WGS sequence"/>
</dbReference>
<evidence type="ECO:0000259" key="2">
    <source>
        <dbReference type="Pfam" id="PF03221"/>
    </source>
</evidence>
<dbReference type="Pfam" id="PF03221">
    <property type="entry name" value="HTH_Tnp_Tc5"/>
    <property type="match status" value="1"/>
</dbReference>
<evidence type="ECO:0000313" key="3">
    <source>
        <dbReference type="EMBL" id="OJD10671.1"/>
    </source>
</evidence>
<accession>A0A1J9Q306</accession>
<proteinExistence type="predicted"/>
<organism evidence="3 4">
    <name type="scientific">Blastomyces percursus</name>
    <dbReference type="NCBI Taxonomy" id="1658174"/>
    <lineage>
        <taxon>Eukaryota</taxon>
        <taxon>Fungi</taxon>
        <taxon>Dikarya</taxon>
        <taxon>Ascomycota</taxon>
        <taxon>Pezizomycotina</taxon>
        <taxon>Eurotiomycetes</taxon>
        <taxon>Eurotiomycetidae</taxon>
        <taxon>Onygenales</taxon>
        <taxon>Ajellomycetaceae</taxon>
        <taxon>Blastomyces</taxon>
    </lineage>
</organism>
<sequence>MTSTYILIENKITEALDSISDIGKPNIKALARNYNLPYSRLLNRYNGQALDDRYLPPNRSMIFGAARFLLAQSYTDSTTPAPGLGEHWVKRFLKRHPEYNVRKQKTIDILRKQGSSTISYP</sequence>
<dbReference type="GO" id="GO:0003677">
    <property type="term" value="F:DNA binding"/>
    <property type="evidence" value="ECO:0007669"/>
    <property type="project" value="UniProtKB-KW"/>
</dbReference>
<reference evidence="3 4" key="1">
    <citation type="submission" date="2015-08" db="EMBL/GenBank/DDBJ databases">
        <title>Emmonsia species relationships and genome sequence.</title>
        <authorList>
            <person name="Cuomo C.A."/>
            <person name="Schwartz I.S."/>
            <person name="Kenyon C."/>
            <person name="De Hoog G.S."/>
            <person name="Govender N.P."/>
            <person name="Botha A."/>
            <person name="Moreno L."/>
            <person name="De Vries M."/>
            <person name="Munoz J.F."/>
            <person name="Stielow J.B."/>
        </authorList>
    </citation>
    <scope>NUCLEOTIDE SEQUENCE [LARGE SCALE GENOMIC DNA]</scope>
    <source>
        <strain evidence="3 4">EI222</strain>
    </source>
</reference>
<comment type="caution">
    <text evidence="3">The sequence shown here is derived from an EMBL/GenBank/DDBJ whole genome shotgun (WGS) entry which is preliminary data.</text>
</comment>
<keyword evidence="4" id="KW-1185">Reference proteome</keyword>
<feature type="domain" description="HTH CENPB-type" evidence="2">
    <location>
        <begin position="50"/>
        <end position="102"/>
    </location>
</feature>
<name>A0A1J9Q306_9EURO</name>